<dbReference type="InterPro" id="IPR018154">
    <property type="entry name" value="TLV/ENV_coat_polyprotein"/>
</dbReference>
<comment type="caution">
    <text evidence="2">The sequence shown here is derived from an EMBL/GenBank/DDBJ whole genome shotgun (WGS) entry which is preliminary data.</text>
</comment>
<proteinExistence type="predicted"/>
<dbReference type="SUPFAM" id="SSF58069">
    <property type="entry name" value="Virus ectodomain"/>
    <property type="match status" value="1"/>
</dbReference>
<evidence type="ECO:0000313" key="2">
    <source>
        <dbReference type="EMBL" id="NXB10103.1"/>
    </source>
</evidence>
<name>A0A7K8B573_9CORV</name>
<dbReference type="Gene3D" id="1.10.287.210">
    <property type="match status" value="1"/>
</dbReference>
<gene>
    <name evidence="2" type="primary">Ervv1_3</name>
    <name evidence="2" type="ORF">CNELOR_R15889</name>
</gene>
<organism evidence="2 3">
    <name type="scientific">Cnemophilus loriae</name>
    <name type="common">Loria's bird-of-paradise</name>
    <dbReference type="NCBI Taxonomy" id="254448"/>
    <lineage>
        <taxon>Eukaryota</taxon>
        <taxon>Metazoa</taxon>
        <taxon>Chordata</taxon>
        <taxon>Craniata</taxon>
        <taxon>Vertebrata</taxon>
        <taxon>Euteleostomi</taxon>
        <taxon>Archelosauria</taxon>
        <taxon>Archosauria</taxon>
        <taxon>Dinosauria</taxon>
        <taxon>Saurischia</taxon>
        <taxon>Theropoda</taxon>
        <taxon>Coelurosauria</taxon>
        <taxon>Aves</taxon>
        <taxon>Neognathae</taxon>
        <taxon>Neoaves</taxon>
        <taxon>Telluraves</taxon>
        <taxon>Australaves</taxon>
        <taxon>Passeriformes</taxon>
        <taxon>Corvoidea</taxon>
        <taxon>Corvidae</taxon>
        <taxon>Cnemophilus</taxon>
    </lineage>
</organism>
<dbReference type="AlphaFoldDB" id="A0A7K8B573"/>
<protein>
    <submittedName>
        <fullName evidence="2">ERVV1 protein</fullName>
    </submittedName>
</protein>
<dbReference type="EMBL" id="VZTF01007785">
    <property type="protein sequence ID" value="NXB10103.1"/>
    <property type="molecule type" value="Genomic_DNA"/>
</dbReference>
<keyword evidence="3" id="KW-1185">Reference proteome</keyword>
<dbReference type="Pfam" id="PF00429">
    <property type="entry name" value="TLV_coat"/>
    <property type="match status" value="1"/>
</dbReference>
<reference evidence="2 3" key="1">
    <citation type="submission" date="2019-09" db="EMBL/GenBank/DDBJ databases">
        <title>Bird 10,000 Genomes (B10K) Project - Family phase.</title>
        <authorList>
            <person name="Zhang G."/>
        </authorList>
    </citation>
    <scope>NUCLEOTIDE SEQUENCE [LARGE SCALE GENOMIC DNA]</scope>
    <source>
        <strain evidence="2">B10K-DU-029-38</strain>
        <tissue evidence="2">Muscle</tissue>
    </source>
</reference>
<dbReference type="PANTHER" id="PTHR10424:SF73">
    <property type="entry name" value="ENDOGENOUS RETROVIRUS GROUP FC1 ENV POLYPROTEIN-RELATED"/>
    <property type="match status" value="1"/>
</dbReference>
<keyword evidence="1" id="KW-1015">Disulfide bond</keyword>
<sequence>ELERAVVNISVITEHIERQTTDAISPLQEEVHGLSRMVLQNRMALNFLLAPQGGVCA</sequence>
<dbReference type="Proteomes" id="UP000517678">
    <property type="component" value="Unassembled WGS sequence"/>
</dbReference>
<feature type="non-terminal residue" evidence="2">
    <location>
        <position position="57"/>
    </location>
</feature>
<dbReference type="PANTHER" id="PTHR10424">
    <property type="entry name" value="VIRAL ENVELOPE PROTEIN"/>
    <property type="match status" value="1"/>
</dbReference>
<accession>A0A7K8B573</accession>
<feature type="non-terminal residue" evidence="2">
    <location>
        <position position="1"/>
    </location>
</feature>
<evidence type="ECO:0000313" key="3">
    <source>
        <dbReference type="Proteomes" id="UP000517678"/>
    </source>
</evidence>
<evidence type="ECO:0000256" key="1">
    <source>
        <dbReference type="ARBA" id="ARBA00023157"/>
    </source>
</evidence>